<dbReference type="PIRSF" id="PIRSF000382">
    <property type="entry name" value="MeTrfase_B12_ind"/>
    <property type="match status" value="1"/>
</dbReference>
<evidence type="ECO:0000256" key="3">
    <source>
        <dbReference type="ARBA" id="ARBA00009553"/>
    </source>
</evidence>
<dbReference type="SUPFAM" id="SSF51726">
    <property type="entry name" value="UROD/MetE-like"/>
    <property type="match status" value="2"/>
</dbReference>
<feature type="binding site" evidence="10">
    <location>
        <position position="742"/>
    </location>
    <ligand>
        <name>Zn(2+)</name>
        <dbReference type="ChEBI" id="CHEBI:29105"/>
        <note>catalytic</note>
    </ligand>
</feature>
<feature type="domain" description="Cobalamin-independent methionine synthase MetE C-terminal/archaeal" evidence="11">
    <location>
        <begin position="442"/>
        <end position="764"/>
    </location>
</feature>
<dbReference type="Gene3D" id="3.20.20.210">
    <property type="match status" value="2"/>
</dbReference>
<keyword evidence="4 10" id="KW-0489">Methyltransferase</keyword>
<feature type="binding site" evidence="10">
    <location>
        <position position="615"/>
    </location>
    <ligand>
        <name>L-methionine</name>
        <dbReference type="ChEBI" id="CHEBI:57844"/>
    </ligand>
</feature>
<dbReference type="GO" id="GO:0003871">
    <property type="term" value="F:5-methyltetrahydropteroyltriglutamate-homocysteine S-methyltransferase activity"/>
    <property type="evidence" value="ECO:0007669"/>
    <property type="project" value="UniProtKB-EC"/>
</dbReference>
<name>A0ABY8MJ75_9SPIO</name>
<keyword evidence="5 10" id="KW-0028">Amino-acid biosynthesis</keyword>
<gene>
    <name evidence="10 13" type="primary">metE</name>
    <name evidence="13" type="ORF">P0082_03555</name>
</gene>
<feature type="binding site" evidence="10">
    <location>
        <position position="119"/>
    </location>
    <ligand>
        <name>5-methyltetrahydropteroyltri-L-glutamate</name>
        <dbReference type="ChEBI" id="CHEBI:58207"/>
    </ligand>
</feature>
<keyword evidence="9 10" id="KW-0486">Methionine biosynthesis</keyword>
<feature type="binding site" evidence="10">
    <location>
        <position position="577"/>
    </location>
    <ligand>
        <name>5-methyltetrahydropteroyltri-L-glutamate</name>
        <dbReference type="ChEBI" id="CHEBI:58207"/>
    </ligand>
</feature>
<sequence length="771" mass="86101">MSLTTTVLGYPRIGVKREFKRAQESYWKGKTDIRALQDSAAKVREDNYHRMLEAGISEIPVGDFSFYDHVLDCICMLGAVPQRYREIAAKLDQPLDLFFAMARGHQKDGVDVGAMEMTKWFDTNYHNIVPELSADQSFTLDSSRLHGLLREAKDIIGGKALANSTTVTLRPVILGPVSFLLLSKGLEQPLTLLDKLLPVYGQLLAELGEYEHIQIEEPFLGLDLDTAAKDAYRKAYSVLGAKAKLFVTSYFAPLRENAEIILSQPIETLHIDFVNNSEAEVNAILALLEQGNVKVSAGIVDGRNVWRNKLRQSLALLQKIVARIGTERLIVGSSCSLLHSPADLSCEKGHLSEDVYGQLAFARQKLDEVVALAKGLEQGEAAIAAALAASDAAIEARKNSEVINNAGVQQRVANINSKDTERQGPFVQRREKQVAKLNLPLFPTTTIGSFPQTAAVRKKRNAFRKGEITAGQYQAYLEEETIQCIRMQSDLDLDVLVHGEFERTDMVEYFGEQLDGLAFTANGWVQSYGSRCVRPPVIYGDVSRPKPMTVDWMSFAQQQTHRPMKAMLTGPITILKWSFVRDDQPLSRTCAQIAFALRDEVLDLEKAGLPIIQIDEPAIREALPLRKADQKTYLDWAVQSFRISAAGVQDETQVHTHMCYSEFNEIMDAIAAMDTDVISIEASRSQLDILKVMSEAKYPSEIGLGVYDIHSPRVPEPKEMADVIRKASQYLENWQVWINPDCGLKTRDWPETIGALRRMVEAAKTLREELA</sequence>
<dbReference type="EMBL" id="CP123443">
    <property type="protein sequence ID" value="WGK69946.1"/>
    <property type="molecule type" value="Genomic_DNA"/>
</dbReference>
<feature type="binding site" evidence="10">
    <location>
        <position position="500"/>
    </location>
    <ligand>
        <name>L-homocysteine</name>
        <dbReference type="ChEBI" id="CHEBI:58199"/>
    </ligand>
</feature>
<keyword evidence="8 10" id="KW-0862">Zinc</keyword>
<proteinExistence type="inferred from homology"/>
<feature type="binding site" evidence="10">
    <location>
        <begin position="447"/>
        <end position="449"/>
    </location>
    <ligand>
        <name>L-homocysteine</name>
        <dbReference type="ChEBI" id="CHEBI:58199"/>
    </ligand>
</feature>
<evidence type="ECO:0000256" key="7">
    <source>
        <dbReference type="ARBA" id="ARBA00022723"/>
    </source>
</evidence>
<feature type="domain" description="Cobalamin-independent methionine synthase MetE N-terminal" evidence="12">
    <location>
        <begin position="5"/>
        <end position="322"/>
    </location>
</feature>
<keyword evidence="6 10" id="KW-0808">Transferase</keyword>
<evidence type="ECO:0000256" key="1">
    <source>
        <dbReference type="ARBA" id="ARBA00002777"/>
    </source>
</evidence>
<dbReference type="InterPro" id="IPR038071">
    <property type="entry name" value="UROD/MetE-like_sf"/>
</dbReference>
<dbReference type="InterPro" id="IPR006276">
    <property type="entry name" value="Cobalamin-indep_Met_synthase"/>
</dbReference>
<evidence type="ECO:0000259" key="11">
    <source>
        <dbReference type="Pfam" id="PF01717"/>
    </source>
</evidence>
<feature type="binding site" evidence="10">
    <location>
        <position position="659"/>
    </location>
    <ligand>
        <name>Zn(2+)</name>
        <dbReference type="ChEBI" id="CHEBI:29105"/>
        <note>catalytic</note>
    </ligand>
</feature>
<dbReference type="HAMAP" id="MF_00172">
    <property type="entry name" value="Meth_synth"/>
    <property type="match status" value="1"/>
</dbReference>
<keyword evidence="10" id="KW-0677">Repeat</keyword>
<reference evidence="13 14" key="1">
    <citation type="submission" date="2023-04" db="EMBL/GenBank/DDBJ databases">
        <title>Spirochaete genome identified in red abalone sample constitutes a novel genus.</title>
        <authorList>
            <person name="Sharma S.P."/>
            <person name="Purcell C.M."/>
            <person name="Hyde J.R."/>
            <person name="Severin A.J."/>
        </authorList>
    </citation>
    <scope>NUCLEOTIDE SEQUENCE [LARGE SCALE GENOMIC DNA]</scope>
    <source>
        <strain evidence="13 14">SP-2023</strain>
    </source>
</reference>
<evidence type="ECO:0000313" key="13">
    <source>
        <dbReference type="EMBL" id="WGK69946.1"/>
    </source>
</evidence>
<keyword evidence="14" id="KW-1185">Reference proteome</keyword>
<dbReference type="Pfam" id="PF01717">
    <property type="entry name" value="Meth_synt_2"/>
    <property type="match status" value="1"/>
</dbReference>
<evidence type="ECO:0000256" key="8">
    <source>
        <dbReference type="ARBA" id="ARBA00022833"/>
    </source>
</evidence>
<comment type="similarity">
    <text evidence="3 10">Belongs to the vitamin-B12 independent methionine synthase family.</text>
</comment>
<comment type="cofactor">
    <cofactor evidence="10">
        <name>Zn(2+)</name>
        <dbReference type="ChEBI" id="CHEBI:29105"/>
    </cofactor>
    <text evidence="10">Binds 1 zinc ion per subunit.</text>
</comment>
<dbReference type="CDD" id="cd03311">
    <property type="entry name" value="CIMS_C_terminal_like"/>
    <property type="match status" value="1"/>
</dbReference>
<dbReference type="Pfam" id="PF08267">
    <property type="entry name" value="Meth_synt_1"/>
    <property type="match status" value="1"/>
</dbReference>
<feature type="binding site" evidence="10">
    <location>
        <position position="621"/>
    </location>
    <ligand>
        <name>5-methyltetrahydropteroyltri-L-glutamate</name>
        <dbReference type="ChEBI" id="CHEBI:58207"/>
    </ligand>
</feature>
<organism evidence="13 14">
    <name type="scientific">Candidatus Haliotispira prima</name>
    <dbReference type="NCBI Taxonomy" id="3034016"/>
    <lineage>
        <taxon>Bacteria</taxon>
        <taxon>Pseudomonadati</taxon>
        <taxon>Spirochaetota</taxon>
        <taxon>Spirochaetia</taxon>
        <taxon>Spirochaetales</taxon>
        <taxon>Spirochaetaceae</taxon>
        <taxon>Candidatus Haliotispira</taxon>
    </lineage>
</organism>
<keyword evidence="7 10" id="KW-0479">Metal-binding</keyword>
<protein>
    <recommendedName>
        <fullName evidence="10">5-methyltetrahydropteroyltriglutamate--homocysteine methyltransferase</fullName>
        <ecNumber evidence="10">2.1.1.14</ecNumber>
    </recommendedName>
    <alternativeName>
        <fullName evidence="10">Cobalamin-independent methionine synthase</fullName>
    </alternativeName>
    <alternativeName>
        <fullName evidence="10">Methionine synthase, vitamin-B12 independent isozyme</fullName>
    </alternativeName>
</protein>
<feature type="binding site" evidence="10">
    <location>
        <position position="681"/>
    </location>
    <ligand>
        <name>Zn(2+)</name>
        <dbReference type="ChEBI" id="CHEBI:29105"/>
        <note>catalytic</note>
    </ligand>
</feature>
<feature type="binding site" evidence="10">
    <location>
        <begin position="447"/>
        <end position="449"/>
    </location>
    <ligand>
        <name>L-methionine</name>
        <dbReference type="ChEBI" id="CHEBI:57844"/>
    </ligand>
</feature>
<feature type="active site" description="Proton donor" evidence="10">
    <location>
        <position position="710"/>
    </location>
</feature>
<evidence type="ECO:0000256" key="6">
    <source>
        <dbReference type="ARBA" id="ARBA00022679"/>
    </source>
</evidence>
<dbReference type="InterPro" id="IPR013215">
    <property type="entry name" value="Cbl-indep_Met_Synth_N"/>
</dbReference>
<dbReference type="PANTHER" id="PTHR30519">
    <property type="entry name" value="5-METHYLTETRAHYDROPTEROYLTRIGLUTAMATE--HOMOCYSTEINE METHYLTRANSFERASE"/>
    <property type="match status" value="1"/>
</dbReference>
<dbReference type="GO" id="GO:0032259">
    <property type="term" value="P:methylation"/>
    <property type="evidence" value="ECO:0007669"/>
    <property type="project" value="UniProtKB-KW"/>
</dbReference>
<dbReference type="EC" id="2.1.1.14" evidence="10"/>
<dbReference type="CDD" id="cd03312">
    <property type="entry name" value="CIMS_N_terminal_like"/>
    <property type="match status" value="1"/>
</dbReference>
<feature type="binding site" evidence="10">
    <location>
        <position position="615"/>
    </location>
    <ligand>
        <name>L-homocysteine</name>
        <dbReference type="ChEBI" id="CHEBI:58199"/>
    </ligand>
</feature>
<dbReference type="Proteomes" id="UP001228690">
    <property type="component" value="Chromosome"/>
</dbReference>
<dbReference type="InterPro" id="IPR002629">
    <property type="entry name" value="Met_Synth_C/arc"/>
</dbReference>
<dbReference type="NCBIfam" id="TIGR01371">
    <property type="entry name" value="met_syn_B12ind"/>
    <property type="match status" value="1"/>
</dbReference>
<evidence type="ECO:0000259" key="12">
    <source>
        <dbReference type="Pfam" id="PF08267"/>
    </source>
</evidence>
<evidence type="ECO:0000256" key="2">
    <source>
        <dbReference type="ARBA" id="ARBA00004681"/>
    </source>
</evidence>
<evidence type="ECO:0000256" key="10">
    <source>
        <dbReference type="HAMAP-Rule" id="MF_00172"/>
    </source>
</evidence>
<evidence type="ECO:0000256" key="9">
    <source>
        <dbReference type="ARBA" id="ARBA00023167"/>
    </source>
</evidence>
<feature type="binding site" evidence="10">
    <location>
        <position position="657"/>
    </location>
    <ligand>
        <name>Zn(2+)</name>
        <dbReference type="ChEBI" id="CHEBI:29105"/>
        <note>catalytic</note>
    </ligand>
</feature>
<accession>A0ABY8MJ75</accession>
<dbReference type="NCBIfam" id="NF003556">
    <property type="entry name" value="PRK05222.1"/>
    <property type="match status" value="1"/>
</dbReference>
<comment type="pathway">
    <text evidence="2 10">Amino-acid biosynthesis; L-methionine biosynthesis via de novo pathway; L-methionine from L-homocysteine (MetE route): step 1/1.</text>
</comment>
<feature type="binding site" evidence="10">
    <location>
        <begin position="531"/>
        <end position="532"/>
    </location>
    <ligand>
        <name>5-methyltetrahydropteroyltri-L-glutamate</name>
        <dbReference type="ChEBI" id="CHEBI:58207"/>
    </ligand>
</feature>
<comment type="catalytic activity">
    <reaction evidence="10">
        <text>5-methyltetrahydropteroyltri-L-glutamate + L-homocysteine = tetrahydropteroyltri-L-glutamate + L-methionine</text>
        <dbReference type="Rhea" id="RHEA:21196"/>
        <dbReference type="ChEBI" id="CHEBI:57844"/>
        <dbReference type="ChEBI" id="CHEBI:58140"/>
        <dbReference type="ChEBI" id="CHEBI:58199"/>
        <dbReference type="ChEBI" id="CHEBI:58207"/>
        <dbReference type="EC" id="2.1.1.14"/>
    </reaction>
</comment>
<evidence type="ECO:0000256" key="4">
    <source>
        <dbReference type="ARBA" id="ARBA00022603"/>
    </source>
</evidence>
<comment type="function">
    <text evidence="1 10">Catalyzes the transfer of a methyl group from 5-methyltetrahydrofolate to homocysteine resulting in methionine formation.</text>
</comment>
<feature type="binding site" evidence="10">
    <location>
        <begin position="17"/>
        <end position="20"/>
    </location>
    <ligand>
        <name>5-methyltetrahydropteroyltri-L-glutamate</name>
        <dbReference type="ChEBI" id="CHEBI:58207"/>
    </ligand>
</feature>
<evidence type="ECO:0000313" key="14">
    <source>
        <dbReference type="Proteomes" id="UP001228690"/>
    </source>
</evidence>
<dbReference type="RefSeq" id="WP_326928145.1">
    <property type="nucleotide sequence ID" value="NZ_CP123443.1"/>
</dbReference>
<feature type="binding site" evidence="10">
    <location>
        <position position="500"/>
    </location>
    <ligand>
        <name>L-methionine</name>
        <dbReference type="ChEBI" id="CHEBI:57844"/>
    </ligand>
</feature>
<evidence type="ECO:0000256" key="5">
    <source>
        <dbReference type="ARBA" id="ARBA00022605"/>
    </source>
</evidence>